<keyword evidence="3" id="KW-1185">Reference proteome</keyword>
<dbReference type="PROSITE" id="PS51257">
    <property type="entry name" value="PROKAR_LIPOPROTEIN"/>
    <property type="match status" value="1"/>
</dbReference>
<dbReference type="FunCoup" id="A0A6J0BN95">
    <property type="interactions" value="751"/>
</dbReference>
<accession>A0A6J0BN95</accession>
<feature type="transmembrane region" description="Helical" evidence="2">
    <location>
        <begin position="12"/>
        <end position="42"/>
    </location>
</feature>
<feature type="region of interest" description="Disordered" evidence="1">
    <location>
        <begin position="1391"/>
        <end position="1413"/>
    </location>
</feature>
<feature type="region of interest" description="Disordered" evidence="1">
    <location>
        <begin position="1452"/>
        <end position="1478"/>
    </location>
</feature>
<keyword evidence="2" id="KW-0812">Transmembrane</keyword>
<feature type="region of interest" description="Disordered" evidence="1">
    <location>
        <begin position="764"/>
        <end position="794"/>
    </location>
</feature>
<feature type="compositionally biased region" description="Polar residues" evidence="1">
    <location>
        <begin position="118"/>
        <end position="151"/>
    </location>
</feature>
<dbReference type="InParanoid" id="A0A6J0BN95"/>
<feature type="compositionally biased region" description="Polar residues" evidence="1">
    <location>
        <begin position="1452"/>
        <end position="1463"/>
    </location>
</feature>
<reference evidence="4" key="1">
    <citation type="submission" date="2025-08" db="UniProtKB">
        <authorList>
            <consortium name="RefSeq"/>
        </authorList>
    </citation>
    <scope>IDENTIFICATION</scope>
    <source>
        <tissue evidence="4">Thorax and Abdomen</tissue>
    </source>
</reference>
<dbReference type="OrthoDB" id="7765355at2759"/>
<evidence type="ECO:0000256" key="1">
    <source>
        <dbReference type="SAM" id="MobiDB-lite"/>
    </source>
</evidence>
<protein>
    <submittedName>
        <fullName evidence="4">Mucin-19</fullName>
    </submittedName>
</protein>
<sequence length="1598" mass="167117">MWDLGDRNRGIFVLISVLSGCAVLYNAWGPILALTVSIIAVIHVCYSLLTNDSILSPQALFFLEYVSEGGREISANLNAASFYLSSTLRKLYTILSNHCRTYVAAKMSRFRKNSSYQLSNDNRQASRSSSRFDLTTNPLSPIPKNSYQENTPYIDHPATRQLSDNYSLTKLTSTPLDPWCKDPQVPSNGGIELFTPTRPLRREIQPTFGPNHSSMIQNETVFSPEGSPWGTSISPKMRSKAAGIKTVQTVAGPLLASTRYNIDPKTYSDVTSPGLSTRLAKYATEANNKLTHQSQYATGQFPKVNLSVSPLPLINMKNVKVRTPVTVRIAPPETSRYSPPERQRIISDICKAENRAPQSVVQVLREISLKRHASRDDVSLDLAKKQRTEDIYEDNLDDLVEMTQKRTREDSPNSEEEEDLLRNNQLRPVKKTKTPSCFDVLNSLSSSNQYSSGIKRKASSLDLSRCGTPSIEKHFKPSDMVQGTPKLLVTVVEPEIEKIKLQRDDLNLKSSLNMEVELYKKSPERSSMQVKSILKSVSTTDTVGDQNQDQSDRVGKKIEEKTEIEPTKNLSPAVNKSISFTEKLFMKAEPQANERLRTLIEEQGNIRAKFTSDDVDEIKKEDIVNMRQTSMRARLQSMFDAISGKSAKKINPDVIIQADSNNEPSTTSDVPSSSATLRLTTSTTDINTSPIATSSVVPTITNSKLGSTIKTKHVTFDLPSSQQPLISNSSLTSSISSTGFQASTTEAQNQSEVPKLNFGTVATTTTNTTATDPAKVSSSNSQNTNNMSTPASSATISTIAPPSFAVATSSTQSSTVSSGIQSGSNLTSSTSLATKFLPPSSIGAFSSSNYTNVTQNTNTVSVSEPVMTTLSPSTGKFIQEPIKVVEPVKTSTHTPAPMPNFSFGAAKMTSSSAFGENNQFPASTQNQVNVSITTPTTTSSFMPGSVSQTQQSATKVTSNAGSIAVPETKPAVFSFGGNSAMPQSTSSGSFLFAGNVNTAMSQAPTFGTITNQSNVTFGSTVATTQNPPAFGSSVNFQTIQAPGLSVASTTSQNAPTFSSSTPGFGSAVTTVTQNAPTFETLASSAPPPAYGINTSTTSTSFAFGSTAGQTTTASAFSTNVKSTTPSIAPASGKDPTFSFGSTSAPGTKPGFSFGANAVPTTTSSGAVTSGNTNQVPAYKILNSRCAPRFGTPATTAPSAFGESSSTAAPALGGTSGAAMTAFSVTSSTTTPLFGSPATTTSGMFNTSANQSTFGTGSNSAAAPSAFSVPKTTTPPAFGSHTADTGFNYGGKAVQFTGTGLNPTPSTAAATGSTVTSTATSAFGVTTDQITLFGQGKSPPSFASSTSQAFGSGGTPSFGALNTSFGGVATTASGNNSGFGAQTSMAPTFGTQTPAVKQSSQAPPPAFASTNTSFGASAAPSTGFGSSATTFGTQNTTTPNFGAGTVSSGSTFGTNVSTPFGQSQNPPPAFGTQNSITPSFGSTNNNASGAFGFNANQQQTQQNSSFSFSGNATANNTMGAAPFQFGGAPAKTDGFNFNAPTTTPNLNFGANASSSFGAPTQGSNMFGAAAPAVPASGMFSIGAGSTAPRSRSNRTRSRR</sequence>
<dbReference type="RefSeq" id="XP_015516055.2">
    <property type="nucleotide sequence ID" value="XM_015660569.2"/>
</dbReference>
<evidence type="ECO:0000256" key="2">
    <source>
        <dbReference type="SAM" id="Phobius"/>
    </source>
</evidence>
<keyword evidence="2" id="KW-1133">Transmembrane helix</keyword>
<evidence type="ECO:0000313" key="3">
    <source>
        <dbReference type="Proteomes" id="UP000829291"/>
    </source>
</evidence>
<proteinExistence type="predicted"/>
<dbReference type="KEGG" id="nlo:107221547"/>
<feature type="compositionally biased region" description="Polar residues" evidence="1">
    <location>
        <begin position="1391"/>
        <end position="1400"/>
    </location>
</feature>
<keyword evidence="2" id="KW-0472">Membrane</keyword>
<name>A0A6J0BN95_NEOLC</name>
<gene>
    <name evidence="4" type="primary">LOC107221547</name>
</gene>
<organism evidence="4">
    <name type="scientific">Neodiprion lecontei</name>
    <name type="common">Redheaded pine sawfly</name>
    <dbReference type="NCBI Taxonomy" id="441921"/>
    <lineage>
        <taxon>Eukaryota</taxon>
        <taxon>Metazoa</taxon>
        <taxon>Ecdysozoa</taxon>
        <taxon>Arthropoda</taxon>
        <taxon>Hexapoda</taxon>
        <taxon>Insecta</taxon>
        <taxon>Pterygota</taxon>
        <taxon>Neoptera</taxon>
        <taxon>Endopterygota</taxon>
        <taxon>Hymenoptera</taxon>
        <taxon>Tenthredinoidea</taxon>
        <taxon>Diprionidae</taxon>
        <taxon>Diprioninae</taxon>
        <taxon>Neodiprion</taxon>
    </lineage>
</organism>
<feature type="region of interest" description="Disordered" evidence="1">
    <location>
        <begin position="1578"/>
        <end position="1598"/>
    </location>
</feature>
<evidence type="ECO:0000313" key="4">
    <source>
        <dbReference type="RefSeq" id="XP_015516055.2"/>
    </source>
</evidence>
<dbReference type="Proteomes" id="UP000829291">
    <property type="component" value="Chromosome 4"/>
</dbReference>
<feature type="region of interest" description="Disordered" evidence="1">
    <location>
        <begin position="118"/>
        <end position="158"/>
    </location>
</feature>
<dbReference type="GeneID" id="107221547"/>